<reference evidence="1" key="1">
    <citation type="journal article" date="2023" name="G3 (Bethesda)">
        <title>A reference genome for the long-term kleptoplast-retaining sea slug Elysia crispata morphotype clarki.</title>
        <authorList>
            <person name="Eastman K.E."/>
            <person name="Pendleton A.L."/>
            <person name="Shaikh M.A."/>
            <person name="Suttiyut T."/>
            <person name="Ogas R."/>
            <person name="Tomko P."/>
            <person name="Gavelis G."/>
            <person name="Widhalm J.R."/>
            <person name="Wisecaver J.H."/>
        </authorList>
    </citation>
    <scope>NUCLEOTIDE SEQUENCE</scope>
    <source>
        <strain evidence="1">ECLA1</strain>
    </source>
</reference>
<evidence type="ECO:0000313" key="2">
    <source>
        <dbReference type="Proteomes" id="UP001283361"/>
    </source>
</evidence>
<protein>
    <submittedName>
        <fullName evidence="1">Uncharacterized protein</fullName>
    </submittedName>
</protein>
<evidence type="ECO:0000313" key="1">
    <source>
        <dbReference type="EMBL" id="KAK3778624.1"/>
    </source>
</evidence>
<organism evidence="1 2">
    <name type="scientific">Elysia crispata</name>
    <name type="common">lettuce slug</name>
    <dbReference type="NCBI Taxonomy" id="231223"/>
    <lineage>
        <taxon>Eukaryota</taxon>
        <taxon>Metazoa</taxon>
        <taxon>Spiralia</taxon>
        <taxon>Lophotrochozoa</taxon>
        <taxon>Mollusca</taxon>
        <taxon>Gastropoda</taxon>
        <taxon>Heterobranchia</taxon>
        <taxon>Euthyneura</taxon>
        <taxon>Panpulmonata</taxon>
        <taxon>Sacoglossa</taxon>
        <taxon>Placobranchoidea</taxon>
        <taxon>Plakobranchidae</taxon>
        <taxon>Elysia</taxon>
    </lineage>
</organism>
<name>A0AAE0ZZT3_9GAST</name>
<keyword evidence="2" id="KW-1185">Reference proteome</keyword>
<dbReference type="Proteomes" id="UP001283361">
    <property type="component" value="Unassembled WGS sequence"/>
</dbReference>
<dbReference type="EMBL" id="JAWDGP010002904">
    <property type="protein sequence ID" value="KAK3778624.1"/>
    <property type="molecule type" value="Genomic_DNA"/>
</dbReference>
<gene>
    <name evidence="1" type="ORF">RRG08_010921</name>
</gene>
<accession>A0AAE0ZZT3</accession>
<dbReference type="AlphaFoldDB" id="A0AAE0ZZT3"/>
<proteinExistence type="predicted"/>
<comment type="caution">
    <text evidence="1">The sequence shown here is derived from an EMBL/GenBank/DDBJ whole genome shotgun (WGS) entry which is preliminary data.</text>
</comment>
<sequence>MQHDINCDIIAGLGYGSKLNNASLQAPVSRAEVKTPPVSREVKLLPSLAESNTCQRWRSGHCGAGTNHGRFDLSICQHRSQKIGCHGSEPHILAQLIPDVSSR</sequence>